<reference evidence="1 2" key="2">
    <citation type="journal article" date="2019" name="G3 (Bethesda)">
        <title>Hybrid Assembly of the Genome of the Entomopathogenic Nematode Steinernema carpocapsae Identifies the X-Chromosome.</title>
        <authorList>
            <person name="Serra L."/>
            <person name="Macchietto M."/>
            <person name="Macias-Munoz A."/>
            <person name="McGill C.J."/>
            <person name="Rodriguez I.M."/>
            <person name="Rodriguez B."/>
            <person name="Murad R."/>
            <person name="Mortazavi A."/>
        </authorList>
    </citation>
    <scope>NUCLEOTIDE SEQUENCE [LARGE SCALE GENOMIC DNA]</scope>
    <source>
        <strain evidence="1 2">ALL</strain>
    </source>
</reference>
<dbReference type="AlphaFoldDB" id="A0A4V5ZYX3"/>
<name>A0A4V5ZYX3_STECR</name>
<dbReference type="Proteomes" id="UP000298663">
    <property type="component" value="Unassembled WGS sequence"/>
</dbReference>
<accession>A0A4V5ZYX3</accession>
<gene>
    <name evidence="1" type="ORF">L596_025804</name>
</gene>
<evidence type="ECO:0000313" key="2">
    <source>
        <dbReference type="Proteomes" id="UP000298663"/>
    </source>
</evidence>
<proteinExistence type="predicted"/>
<sequence>MLWDSLPDSWENRTFEIWVRDPDTTDWGEPLRISSIIPTPIKLEEMSVKRLNSTAVLVEWKPMRTIYTKGQNPKTLMPKNCLILEYWLAYTDSVEGAQNSTYGYDIFAYTKPLRIPRNQTSRIVSGLNPEKTYYFEMCGSNDVENSDATATIEYGPHDEDKKRWNFIEYVVEKMEEHKQNWSEEEKQGKHKDCVIWC</sequence>
<dbReference type="EMBL" id="AZBU02000009">
    <property type="protein sequence ID" value="TKR65395.1"/>
    <property type="molecule type" value="Genomic_DNA"/>
</dbReference>
<dbReference type="Gene3D" id="2.60.40.10">
    <property type="entry name" value="Immunoglobulins"/>
    <property type="match status" value="1"/>
</dbReference>
<reference evidence="1 2" key="1">
    <citation type="journal article" date="2015" name="Genome Biol.">
        <title>Comparative genomics of Steinernema reveals deeply conserved gene regulatory networks.</title>
        <authorList>
            <person name="Dillman A.R."/>
            <person name="Macchietto M."/>
            <person name="Porter C.F."/>
            <person name="Rogers A."/>
            <person name="Williams B."/>
            <person name="Antoshechkin I."/>
            <person name="Lee M.M."/>
            <person name="Goodwin Z."/>
            <person name="Lu X."/>
            <person name="Lewis E.E."/>
            <person name="Goodrich-Blair H."/>
            <person name="Stock S.P."/>
            <person name="Adams B.J."/>
            <person name="Sternberg P.W."/>
            <person name="Mortazavi A."/>
        </authorList>
    </citation>
    <scope>NUCLEOTIDE SEQUENCE [LARGE SCALE GENOMIC DNA]</scope>
    <source>
        <strain evidence="1 2">ALL</strain>
    </source>
</reference>
<keyword evidence="2" id="KW-1185">Reference proteome</keyword>
<dbReference type="InterPro" id="IPR036116">
    <property type="entry name" value="FN3_sf"/>
</dbReference>
<protein>
    <recommendedName>
        <fullName evidence="3">Fibronectin type-III domain-containing protein</fullName>
    </recommendedName>
</protein>
<dbReference type="InterPro" id="IPR013783">
    <property type="entry name" value="Ig-like_fold"/>
</dbReference>
<evidence type="ECO:0008006" key="3">
    <source>
        <dbReference type="Google" id="ProtNLM"/>
    </source>
</evidence>
<organism evidence="1 2">
    <name type="scientific">Steinernema carpocapsae</name>
    <name type="common">Entomopathogenic nematode</name>
    <dbReference type="NCBI Taxonomy" id="34508"/>
    <lineage>
        <taxon>Eukaryota</taxon>
        <taxon>Metazoa</taxon>
        <taxon>Ecdysozoa</taxon>
        <taxon>Nematoda</taxon>
        <taxon>Chromadorea</taxon>
        <taxon>Rhabditida</taxon>
        <taxon>Tylenchina</taxon>
        <taxon>Panagrolaimomorpha</taxon>
        <taxon>Strongyloidoidea</taxon>
        <taxon>Steinernematidae</taxon>
        <taxon>Steinernema</taxon>
    </lineage>
</organism>
<dbReference type="SUPFAM" id="SSF49265">
    <property type="entry name" value="Fibronectin type III"/>
    <property type="match status" value="1"/>
</dbReference>
<comment type="caution">
    <text evidence="1">The sequence shown here is derived from an EMBL/GenBank/DDBJ whole genome shotgun (WGS) entry which is preliminary data.</text>
</comment>
<evidence type="ECO:0000313" key="1">
    <source>
        <dbReference type="EMBL" id="TKR65395.1"/>
    </source>
</evidence>